<organism evidence="6">
    <name type="scientific">Ditylum brightwellii</name>
    <dbReference type="NCBI Taxonomy" id="49249"/>
    <lineage>
        <taxon>Eukaryota</taxon>
        <taxon>Sar</taxon>
        <taxon>Stramenopiles</taxon>
        <taxon>Ochrophyta</taxon>
        <taxon>Bacillariophyta</taxon>
        <taxon>Mediophyceae</taxon>
        <taxon>Lithodesmiophycidae</taxon>
        <taxon>Lithodesmiales</taxon>
        <taxon>Lithodesmiaceae</taxon>
        <taxon>Ditylum</taxon>
    </lineage>
</organism>
<evidence type="ECO:0000313" key="6">
    <source>
        <dbReference type="EMBL" id="CAE4614453.1"/>
    </source>
</evidence>
<evidence type="ECO:0000256" key="2">
    <source>
        <dbReference type="ARBA" id="ARBA00022737"/>
    </source>
</evidence>
<dbReference type="CDD" id="cd00051">
    <property type="entry name" value="EFh"/>
    <property type="match status" value="1"/>
</dbReference>
<dbReference type="InterPro" id="IPR011992">
    <property type="entry name" value="EF-hand-dom_pair"/>
</dbReference>
<feature type="region of interest" description="Disordered" evidence="4">
    <location>
        <begin position="534"/>
        <end position="574"/>
    </location>
</feature>
<comment type="similarity">
    <text evidence="1">Belongs to the centrin family.</text>
</comment>
<dbReference type="AlphaFoldDB" id="A0A7S4RK59"/>
<dbReference type="GO" id="GO:0005509">
    <property type="term" value="F:calcium ion binding"/>
    <property type="evidence" value="ECO:0007669"/>
    <property type="project" value="InterPro"/>
</dbReference>
<dbReference type="Pfam" id="PF13499">
    <property type="entry name" value="EF-hand_7"/>
    <property type="match status" value="1"/>
</dbReference>
<sequence length="918" mass="105747">MCEGPSFIDTLLHSLEEETAAKAAQEDVLLLRRRRSRSRKRRIRQHVASVITDLLDGSSSSSSSSSLLPPMSSSRVTSFLQDEIAHTFDNDMKEDEVGVGWQDSTLTDEVLLEILPLEVRKKRCNDENDCSFGGSSSSFSSRRTPLASDRAAIFPNVKRCHQSNVVDVIGGSRRKRRPLTSLRLTNRDGKNTTVKRDVSSDNDHLQIRVQWRDESIEKNTTSNDPSNHNNNFPLRNQGTASTENKKGFNDALFPRLETDAVQNDSTMTTKDNLPTFVTQSKNDEQNNNHSTTQFLATTRSVSRRKAFALANYPQSSAKNNKNILQEGAVEIHLPPTKEERNVAHHEREARIKKTQKRRNELNEARERHLSHKIEQTQLTKVEMAKKQKRLDREENFLELVSLVSITTKWFELSRDAMERHKIYTKWNNAAKSIQGLWRAELFLRNSKMAIADNRKLKKIGWRLKVWSRCTRRRLHAQLLRTFLEDFSVQQLNYIMYTFRYRVMKAQKIMRAFIECQRARRYALERYWAAMEKEVNQQNNSNRRGTNERRDSGRNKCRKNEEGMMTPQRTKSKARWNKLQIQSRAMLTLAAGLQSVGDKKKAKKMVDNSEIIKTICRYHLEDERRRHIDLSTKMLVENANLPAINVGHARMLLSGERVNVDFEGKRRWPSFLVYASSKKRLKKKVEALVWDGETVQRRMEERIESDRAAMTANRYAAGEESPIVGGCENDENMSMSPLNDKEEDGTGFLDNDVESTENSELEENKCLANRYKISTNDVQELREIFQLVDLDGGGTISVDELGKLLDLLGMHKDDDEIHEILSSIDKTDDDAEVDFPDFVKALKGNRPNPPYTEAMVQRAFQSFAKDMPLGRIRNEQLSEALTSYTGKWEEKKALVAMRDAGLIGHVIDYHQFVHVMFQL</sequence>
<accession>A0A7S4RK59</accession>
<dbReference type="FunFam" id="1.10.238.10:FF:000178">
    <property type="entry name" value="Calmodulin-2 A"/>
    <property type="match status" value="1"/>
</dbReference>
<protein>
    <recommendedName>
        <fullName evidence="5">EF-hand domain-containing protein</fullName>
    </recommendedName>
</protein>
<reference evidence="6" key="1">
    <citation type="submission" date="2021-01" db="EMBL/GenBank/DDBJ databases">
        <authorList>
            <person name="Corre E."/>
            <person name="Pelletier E."/>
            <person name="Niang G."/>
            <person name="Scheremetjew M."/>
            <person name="Finn R."/>
            <person name="Kale V."/>
            <person name="Holt S."/>
            <person name="Cochrane G."/>
            <person name="Meng A."/>
            <person name="Brown T."/>
            <person name="Cohen L."/>
        </authorList>
    </citation>
    <scope>NUCLEOTIDE SEQUENCE</scope>
    <source>
        <strain evidence="6">GSO104</strain>
    </source>
</reference>
<gene>
    <name evidence="6" type="ORF">DBRI00130_LOCUS18707</name>
</gene>
<proteinExistence type="inferred from homology"/>
<dbReference type="PANTHER" id="PTHR23050">
    <property type="entry name" value="CALCIUM BINDING PROTEIN"/>
    <property type="match status" value="1"/>
</dbReference>
<evidence type="ECO:0000256" key="3">
    <source>
        <dbReference type="ARBA" id="ARBA00022837"/>
    </source>
</evidence>
<dbReference type="InterPro" id="IPR050145">
    <property type="entry name" value="Centrin_CML-like"/>
</dbReference>
<evidence type="ECO:0000259" key="5">
    <source>
        <dbReference type="PROSITE" id="PS50222"/>
    </source>
</evidence>
<name>A0A7S4RK59_9STRA</name>
<feature type="compositionally biased region" description="Polar residues" evidence="4">
    <location>
        <begin position="218"/>
        <end position="242"/>
    </location>
</feature>
<keyword evidence="2" id="KW-0677">Repeat</keyword>
<dbReference type="InterPro" id="IPR018247">
    <property type="entry name" value="EF_Hand_1_Ca_BS"/>
</dbReference>
<dbReference type="PROSITE" id="PS50222">
    <property type="entry name" value="EF_HAND_2"/>
    <property type="match status" value="1"/>
</dbReference>
<feature type="compositionally biased region" description="Basic and acidic residues" evidence="4">
    <location>
        <begin position="544"/>
        <end position="561"/>
    </location>
</feature>
<feature type="domain" description="EF-hand" evidence="5">
    <location>
        <begin position="775"/>
        <end position="810"/>
    </location>
</feature>
<dbReference type="InterPro" id="IPR002048">
    <property type="entry name" value="EF_hand_dom"/>
</dbReference>
<keyword evidence="3" id="KW-0106">Calcium</keyword>
<evidence type="ECO:0000256" key="4">
    <source>
        <dbReference type="SAM" id="MobiDB-lite"/>
    </source>
</evidence>
<dbReference type="SUPFAM" id="SSF47473">
    <property type="entry name" value="EF-hand"/>
    <property type="match status" value="1"/>
</dbReference>
<dbReference type="EMBL" id="HBNS01023660">
    <property type="protein sequence ID" value="CAE4614453.1"/>
    <property type="molecule type" value="Transcribed_RNA"/>
</dbReference>
<dbReference type="SMART" id="SM00054">
    <property type="entry name" value="EFh"/>
    <property type="match status" value="2"/>
</dbReference>
<feature type="region of interest" description="Disordered" evidence="4">
    <location>
        <begin position="214"/>
        <end position="243"/>
    </location>
</feature>
<feature type="region of interest" description="Disordered" evidence="4">
    <location>
        <begin position="339"/>
        <end position="366"/>
    </location>
</feature>
<dbReference type="GO" id="GO:0043226">
    <property type="term" value="C:organelle"/>
    <property type="evidence" value="ECO:0007669"/>
    <property type="project" value="UniProtKB-ARBA"/>
</dbReference>
<evidence type="ECO:0000256" key="1">
    <source>
        <dbReference type="ARBA" id="ARBA00005253"/>
    </source>
</evidence>
<dbReference type="Gene3D" id="1.10.238.10">
    <property type="entry name" value="EF-hand"/>
    <property type="match status" value="1"/>
</dbReference>
<dbReference type="PROSITE" id="PS00018">
    <property type="entry name" value="EF_HAND_1"/>
    <property type="match status" value="1"/>
</dbReference>